<name>A0AAD9D4Z5_9STRA</name>
<dbReference type="AlphaFoldDB" id="A0AAD9D4Z5"/>
<evidence type="ECO:0000313" key="3">
    <source>
        <dbReference type="Proteomes" id="UP001224775"/>
    </source>
</evidence>
<reference evidence="2" key="1">
    <citation type="submission" date="2023-06" db="EMBL/GenBank/DDBJ databases">
        <title>Survivors Of The Sea: Transcriptome response of Skeletonema marinoi to long-term dormancy.</title>
        <authorList>
            <person name="Pinder M.I.M."/>
            <person name="Kourtchenko O."/>
            <person name="Robertson E.K."/>
            <person name="Larsson T."/>
            <person name="Maumus F."/>
            <person name="Osuna-Cruz C.M."/>
            <person name="Vancaester E."/>
            <person name="Stenow R."/>
            <person name="Vandepoele K."/>
            <person name="Ploug H."/>
            <person name="Bruchert V."/>
            <person name="Godhe A."/>
            <person name="Topel M."/>
        </authorList>
    </citation>
    <scope>NUCLEOTIDE SEQUENCE</scope>
    <source>
        <strain evidence="2">R05AC</strain>
    </source>
</reference>
<proteinExistence type="predicted"/>
<evidence type="ECO:0000313" key="2">
    <source>
        <dbReference type="EMBL" id="KAK1733095.1"/>
    </source>
</evidence>
<dbReference type="Proteomes" id="UP001224775">
    <property type="component" value="Unassembled WGS sequence"/>
</dbReference>
<sequence length="390" mass="45052">MRTERSKYATEALLSFSSKVRRRATDIEHSTNYQQLMDDDDSSPLRPAGNKFVRKKSNNFRWKTIVSCADTAAERFVVHNSRTDEESRDDDHKYLLGGGEDRCQVMETFTSSSEEDKPYNRTATTKLLLLPGLVDFGGSSRQGPLTLQELGFKPLKKTVHFSTVDVKMYRWDRKYDKDVYYTKNELSNISKRRHEDAVKLRKERLFSGQHTKDLTPTLLSFIFDPNDDIYKRATSRGVEHFIYPELRRELMRKQKEARAEVLKYVRSNPFDPDGSKLRELSEQYTRWARELAVDKAKCYAQNNALFLSKKEVMRQSVVGSSTGINRSIVKKEATILEFKKVKISLDDVEAALGKTSIHKYSDRKDESENTATESNNMASPQQDFCTLVEI</sequence>
<comment type="caution">
    <text evidence="2">The sequence shown here is derived from an EMBL/GenBank/DDBJ whole genome shotgun (WGS) entry which is preliminary data.</text>
</comment>
<gene>
    <name evidence="2" type="ORF">QTG54_016233</name>
</gene>
<protein>
    <submittedName>
        <fullName evidence="2">Uncharacterized protein</fullName>
    </submittedName>
</protein>
<feature type="region of interest" description="Disordered" evidence="1">
    <location>
        <begin position="359"/>
        <end position="379"/>
    </location>
</feature>
<evidence type="ECO:0000256" key="1">
    <source>
        <dbReference type="SAM" id="MobiDB-lite"/>
    </source>
</evidence>
<dbReference type="EMBL" id="JATAAI010000054">
    <property type="protein sequence ID" value="KAK1733095.1"/>
    <property type="molecule type" value="Genomic_DNA"/>
</dbReference>
<accession>A0AAD9D4Z5</accession>
<keyword evidence="3" id="KW-1185">Reference proteome</keyword>
<organism evidence="2 3">
    <name type="scientific">Skeletonema marinoi</name>
    <dbReference type="NCBI Taxonomy" id="267567"/>
    <lineage>
        <taxon>Eukaryota</taxon>
        <taxon>Sar</taxon>
        <taxon>Stramenopiles</taxon>
        <taxon>Ochrophyta</taxon>
        <taxon>Bacillariophyta</taxon>
        <taxon>Coscinodiscophyceae</taxon>
        <taxon>Thalassiosirophycidae</taxon>
        <taxon>Thalassiosirales</taxon>
        <taxon>Skeletonemataceae</taxon>
        <taxon>Skeletonema</taxon>
        <taxon>Skeletonema marinoi-dohrnii complex</taxon>
    </lineage>
</organism>
<feature type="compositionally biased region" description="Polar residues" evidence="1">
    <location>
        <begin position="369"/>
        <end position="379"/>
    </location>
</feature>